<dbReference type="EMBL" id="BAABAT010000009">
    <property type="protein sequence ID" value="GAA4250313.1"/>
    <property type="molecule type" value="Genomic_DNA"/>
</dbReference>
<gene>
    <name evidence="3" type="ORF">GCM10022255_038330</name>
</gene>
<feature type="domain" description="Barstar (barnase inhibitor)" evidence="2">
    <location>
        <begin position="6"/>
        <end position="70"/>
    </location>
</feature>
<sequence length="135" mass="14897">MPPRPVLVIDGAAFSDFEGFTREFSKLLTDYTWHGNLDAFNDILRGGFGTPEGGWTLRWINSDLSRDALGYTATLVRLEKMLLTSHPSNHPHVQARISSARQKTGPTLFDEIVAIIHDHGAGGREPEDGIVLELA</sequence>
<protein>
    <recommendedName>
        <fullName evidence="2">Barstar (barnase inhibitor) domain-containing protein</fullName>
    </recommendedName>
</protein>
<organism evidence="3 4">
    <name type="scientific">Dactylosporangium darangshiense</name>
    <dbReference type="NCBI Taxonomy" id="579108"/>
    <lineage>
        <taxon>Bacteria</taxon>
        <taxon>Bacillati</taxon>
        <taxon>Actinomycetota</taxon>
        <taxon>Actinomycetes</taxon>
        <taxon>Micromonosporales</taxon>
        <taxon>Micromonosporaceae</taxon>
        <taxon>Dactylosporangium</taxon>
    </lineage>
</organism>
<accession>A0ABP8D936</accession>
<evidence type="ECO:0000259" key="2">
    <source>
        <dbReference type="Pfam" id="PF01337"/>
    </source>
</evidence>
<evidence type="ECO:0000256" key="1">
    <source>
        <dbReference type="ARBA" id="ARBA00006845"/>
    </source>
</evidence>
<dbReference type="Gene3D" id="3.30.370.10">
    <property type="entry name" value="Barstar-like"/>
    <property type="match status" value="1"/>
</dbReference>
<reference evidence="4" key="1">
    <citation type="journal article" date="2019" name="Int. J. Syst. Evol. Microbiol.">
        <title>The Global Catalogue of Microorganisms (GCM) 10K type strain sequencing project: providing services to taxonomists for standard genome sequencing and annotation.</title>
        <authorList>
            <consortium name="The Broad Institute Genomics Platform"/>
            <consortium name="The Broad Institute Genome Sequencing Center for Infectious Disease"/>
            <person name="Wu L."/>
            <person name="Ma J."/>
        </authorList>
    </citation>
    <scope>NUCLEOTIDE SEQUENCE [LARGE SCALE GENOMIC DNA]</scope>
    <source>
        <strain evidence="4">JCM 17441</strain>
    </source>
</reference>
<dbReference type="InterPro" id="IPR000468">
    <property type="entry name" value="Barstar"/>
</dbReference>
<dbReference type="InterPro" id="IPR035905">
    <property type="entry name" value="Barstar-like_sf"/>
</dbReference>
<dbReference type="RefSeq" id="WP_345128380.1">
    <property type="nucleotide sequence ID" value="NZ_BAABAT010000009.1"/>
</dbReference>
<dbReference type="Proteomes" id="UP001500620">
    <property type="component" value="Unassembled WGS sequence"/>
</dbReference>
<comment type="similarity">
    <text evidence="1">Belongs to the barstar family.</text>
</comment>
<comment type="caution">
    <text evidence="3">The sequence shown here is derived from an EMBL/GenBank/DDBJ whole genome shotgun (WGS) entry which is preliminary data.</text>
</comment>
<name>A0ABP8D936_9ACTN</name>
<keyword evidence="4" id="KW-1185">Reference proteome</keyword>
<proteinExistence type="inferred from homology"/>
<dbReference type="SUPFAM" id="SSF52038">
    <property type="entry name" value="Barstar-related"/>
    <property type="match status" value="1"/>
</dbReference>
<dbReference type="Pfam" id="PF01337">
    <property type="entry name" value="Barstar"/>
    <property type="match status" value="1"/>
</dbReference>
<evidence type="ECO:0000313" key="4">
    <source>
        <dbReference type="Proteomes" id="UP001500620"/>
    </source>
</evidence>
<evidence type="ECO:0000313" key="3">
    <source>
        <dbReference type="EMBL" id="GAA4250313.1"/>
    </source>
</evidence>